<organism evidence="2 3">
    <name type="scientific">Rhinolophus ferrumequinum</name>
    <name type="common">Greater horseshoe bat</name>
    <dbReference type="NCBI Taxonomy" id="59479"/>
    <lineage>
        <taxon>Eukaryota</taxon>
        <taxon>Metazoa</taxon>
        <taxon>Chordata</taxon>
        <taxon>Craniata</taxon>
        <taxon>Vertebrata</taxon>
        <taxon>Euteleostomi</taxon>
        <taxon>Mammalia</taxon>
        <taxon>Eutheria</taxon>
        <taxon>Laurasiatheria</taxon>
        <taxon>Chiroptera</taxon>
        <taxon>Yinpterochiroptera</taxon>
        <taxon>Rhinolophoidea</taxon>
        <taxon>Rhinolophidae</taxon>
        <taxon>Rhinolophinae</taxon>
        <taxon>Rhinolophus</taxon>
    </lineage>
</organism>
<protein>
    <submittedName>
        <fullName evidence="2">Uncharacterized protein</fullName>
    </submittedName>
</protein>
<dbReference type="AlphaFoldDB" id="A0A7J7UX03"/>
<comment type="caution">
    <text evidence="2">The sequence shown here is derived from an EMBL/GenBank/DDBJ whole genome shotgun (WGS) entry which is preliminary data.</text>
</comment>
<accession>A0A7J7UX03</accession>
<reference evidence="2 3" key="1">
    <citation type="journal article" date="2020" name="Nature">
        <title>Six reference-quality genomes reveal evolution of bat adaptations.</title>
        <authorList>
            <person name="Jebb D."/>
            <person name="Huang Z."/>
            <person name="Pippel M."/>
            <person name="Hughes G.M."/>
            <person name="Lavrichenko K."/>
            <person name="Devanna P."/>
            <person name="Winkler S."/>
            <person name="Jermiin L.S."/>
            <person name="Skirmuntt E.C."/>
            <person name="Katzourakis A."/>
            <person name="Burkitt-Gray L."/>
            <person name="Ray D.A."/>
            <person name="Sullivan K.A.M."/>
            <person name="Roscito J.G."/>
            <person name="Kirilenko B.M."/>
            <person name="Davalos L.M."/>
            <person name="Corthals A.P."/>
            <person name="Power M.L."/>
            <person name="Jones G."/>
            <person name="Ransome R.D."/>
            <person name="Dechmann D.K.N."/>
            <person name="Locatelli A.G."/>
            <person name="Puechmaille S.J."/>
            <person name="Fedrigo O."/>
            <person name="Jarvis E.D."/>
            <person name="Hiller M."/>
            <person name="Vernes S.C."/>
            <person name="Myers E.W."/>
            <person name="Teeling E.C."/>
        </authorList>
    </citation>
    <scope>NUCLEOTIDE SEQUENCE [LARGE SCALE GENOMIC DNA]</scope>
    <source>
        <strain evidence="2">MRhiFer1</strain>
        <tissue evidence="2">Lung</tissue>
    </source>
</reference>
<evidence type="ECO:0000313" key="3">
    <source>
        <dbReference type="Proteomes" id="UP000585614"/>
    </source>
</evidence>
<dbReference type="EMBL" id="JACAGC010000015">
    <property type="protein sequence ID" value="KAF6317425.1"/>
    <property type="molecule type" value="Genomic_DNA"/>
</dbReference>
<evidence type="ECO:0000313" key="2">
    <source>
        <dbReference type="EMBL" id="KAF6317425.1"/>
    </source>
</evidence>
<gene>
    <name evidence="2" type="ORF">mRhiFer1_008487</name>
</gene>
<dbReference type="Proteomes" id="UP000585614">
    <property type="component" value="Unassembled WGS sequence"/>
</dbReference>
<feature type="region of interest" description="Disordered" evidence="1">
    <location>
        <begin position="1"/>
        <end position="95"/>
    </location>
</feature>
<feature type="compositionally biased region" description="Low complexity" evidence="1">
    <location>
        <begin position="16"/>
        <end position="28"/>
    </location>
</feature>
<proteinExistence type="predicted"/>
<name>A0A7J7UX03_RHIFE</name>
<evidence type="ECO:0000256" key="1">
    <source>
        <dbReference type="SAM" id="MobiDB-lite"/>
    </source>
</evidence>
<sequence>MFLPFQADAFGPGGSPPLSTLLGSTPPSRWSMDLGNEKADHQPQLSSGLKRPLPPSSTRTNHLCAMSGVEGGKLKGESTARYSPSQSWVLEGPPNPMGTVRSGGGSKWQNVWLPDLTTGNSLEAARTLSAAAAACQFLHQPTGSEATMPCTTGWLSTVTRHHSHILN</sequence>